<dbReference type="InterPro" id="IPR036236">
    <property type="entry name" value="Znf_C2H2_sf"/>
</dbReference>
<keyword evidence="4 8" id="KW-0863">Zinc-finger</keyword>
<evidence type="ECO:0000256" key="6">
    <source>
        <dbReference type="ARBA" id="ARBA00023125"/>
    </source>
</evidence>
<dbReference type="PANTHER" id="PTHR24392:SF56">
    <property type="entry name" value="ZINC FINGER PROTEIN 510"/>
    <property type="match status" value="1"/>
</dbReference>
<evidence type="ECO:0000313" key="13">
    <source>
        <dbReference type="Proteomes" id="UP001235939"/>
    </source>
</evidence>
<keyword evidence="7" id="KW-0539">Nucleus</keyword>
<evidence type="ECO:0000256" key="4">
    <source>
        <dbReference type="ARBA" id="ARBA00022771"/>
    </source>
</evidence>
<keyword evidence="5" id="KW-0862">Zinc</keyword>
<evidence type="ECO:0000256" key="8">
    <source>
        <dbReference type="PROSITE-ProRule" id="PRU00042"/>
    </source>
</evidence>
<dbReference type="InterPro" id="IPR006612">
    <property type="entry name" value="THAP_Znf"/>
</dbReference>
<evidence type="ECO:0000256" key="5">
    <source>
        <dbReference type="ARBA" id="ARBA00022833"/>
    </source>
</evidence>
<keyword evidence="2" id="KW-0479">Metal-binding</keyword>
<accession>A0ABY6KUH0</accession>
<evidence type="ECO:0000259" key="10">
    <source>
        <dbReference type="PROSITE" id="PS50157"/>
    </source>
</evidence>
<organism evidence="12 13">
    <name type="scientific">Cordylochernes scorpioides</name>
    <dbReference type="NCBI Taxonomy" id="51811"/>
    <lineage>
        <taxon>Eukaryota</taxon>
        <taxon>Metazoa</taxon>
        <taxon>Ecdysozoa</taxon>
        <taxon>Arthropoda</taxon>
        <taxon>Chelicerata</taxon>
        <taxon>Arachnida</taxon>
        <taxon>Pseudoscorpiones</taxon>
        <taxon>Cheliferoidea</taxon>
        <taxon>Chernetidae</taxon>
        <taxon>Cordylochernes</taxon>
    </lineage>
</organism>
<dbReference type="PROSITE" id="PS50157">
    <property type="entry name" value="ZINC_FINGER_C2H2_2"/>
    <property type="match status" value="2"/>
</dbReference>
<gene>
    <name evidence="12" type="ORF">LAZ67_9003552</name>
</gene>
<evidence type="ECO:0000313" key="12">
    <source>
        <dbReference type="EMBL" id="UYV72524.1"/>
    </source>
</evidence>
<dbReference type="EMBL" id="CP092871">
    <property type="protein sequence ID" value="UYV72524.1"/>
    <property type="molecule type" value="Genomic_DNA"/>
</dbReference>
<name>A0ABY6KUH0_9ARAC</name>
<keyword evidence="13" id="KW-1185">Reference proteome</keyword>
<dbReference type="SMART" id="SM00980">
    <property type="entry name" value="THAP"/>
    <property type="match status" value="1"/>
</dbReference>
<dbReference type="SUPFAM" id="SSF57667">
    <property type="entry name" value="beta-beta-alpha zinc fingers"/>
    <property type="match status" value="2"/>
</dbReference>
<keyword evidence="6 9" id="KW-0238">DNA-binding</keyword>
<keyword evidence="3" id="KW-0677">Repeat</keyword>
<dbReference type="InterPro" id="IPR038441">
    <property type="entry name" value="THAP_Znf_sf"/>
</dbReference>
<protein>
    <submittedName>
        <fullName evidence="12">Uncharacterized protein</fullName>
    </submittedName>
</protein>
<evidence type="ECO:0000256" key="1">
    <source>
        <dbReference type="ARBA" id="ARBA00004123"/>
    </source>
</evidence>
<feature type="domain" description="C2H2-type" evidence="10">
    <location>
        <begin position="154"/>
        <end position="181"/>
    </location>
</feature>
<dbReference type="Gene3D" id="6.20.210.20">
    <property type="entry name" value="THAP domain"/>
    <property type="match status" value="1"/>
</dbReference>
<dbReference type="Pfam" id="PF05485">
    <property type="entry name" value="THAP"/>
    <property type="match status" value="1"/>
</dbReference>
<evidence type="ECO:0000256" key="9">
    <source>
        <dbReference type="PROSITE-ProRule" id="PRU00309"/>
    </source>
</evidence>
<dbReference type="InterPro" id="IPR013087">
    <property type="entry name" value="Znf_C2H2_type"/>
</dbReference>
<feature type="domain" description="C2H2-type" evidence="10">
    <location>
        <begin position="182"/>
        <end position="209"/>
    </location>
</feature>
<reference evidence="12 13" key="1">
    <citation type="submission" date="2022-01" db="EMBL/GenBank/DDBJ databases">
        <title>A chromosomal length assembly of Cordylochernes scorpioides.</title>
        <authorList>
            <person name="Zeh D."/>
            <person name="Zeh J."/>
        </authorList>
    </citation>
    <scope>NUCLEOTIDE SEQUENCE [LARGE SCALE GENOMIC DNA]</scope>
    <source>
        <strain evidence="12">IN4F17</strain>
        <tissue evidence="12">Whole Body</tissue>
    </source>
</reference>
<dbReference type="PROSITE" id="PS50950">
    <property type="entry name" value="ZF_THAP"/>
    <property type="match status" value="1"/>
</dbReference>
<evidence type="ECO:0000259" key="11">
    <source>
        <dbReference type="PROSITE" id="PS50950"/>
    </source>
</evidence>
<dbReference type="Proteomes" id="UP001235939">
    <property type="component" value="Chromosome 09"/>
</dbReference>
<feature type="domain" description="THAP-type" evidence="11">
    <location>
        <begin position="1"/>
        <end position="93"/>
    </location>
</feature>
<sequence>MPKKCCVPGCRSNHRYGDPYVNSFLFPRDESLRKKWLELILREDYTIKKSSVVCIHHFTEDMIIKKDTISKENGADVPRQRLGLKRGAFPTIIEIPKDYVPPAKRKKSDEQAGISNGVSSISTHLNYCEYCDYNTQVIKDLETHLEIHTDVKKYTCPYCDYISVLQTQLFSHLMVHANEKPFKCVYCTYRTLSSTDLHKHTKTHTGEKSL</sequence>
<proteinExistence type="predicted"/>
<dbReference type="SUPFAM" id="SSF57716">
    <property type="entry name" value="Glucocorticoid receptor-like (DNA-binding domain)"/>
    <property type="match status" value="1"/>
</dbReference>
<dbReference type="Gene3D" id="3.30.160.60">
    <property type="entry name" value="Classic Zinc Finger"/>
    <property type="match status" value="2"/>
</dbReference>
<evidence type="ECO:0000256" key="3">
    <source>
        <dbReference type="ARBA" id="ARBA00022737"/>
    </source>
</evidence>
<evidence type="ECO:0000256" key="7">
    <source>
        <dbReference type="ARBA" id="ARBA00023242"/>
    </source>
</evidence>
<evidence type="ECO:0000256" key="2">
    <source>
        <dbReference type="ARBA" id="ARBA00022723"/>
    </source>
</evidence>
<comment type="subcellular location">
    <subcellularLocation>
        <location evidence="1">Nucleus</location>
    </subcellularLocation>
</comment>
<dbReference type="SMART" id="SM00355">
    <property type="entry name" value="ZnF_C2H2"/>
    <property type="match status" value="3"/>
</dbReference>
<dbReference type="SMART" id="SM00692">
    <property type="entry name" value="DM3"/>
    <property type="match status" value="1"/>
</dbReference>
<dbReference type="PANTHER" id="PTHR24392">
    <property type="entry name" value="ZINC FINGER PROTEIN"/>
    <property type="match status" value="1"/>
</dbReference>